<evidence type="ECO:0000313" key="2">
    <source>
        <dbReference type="Proteomes" id="UP000036681"/>
    </source>
</evidence>
<feature type="chain" id="PRO_5005656174" evidence="1">
    <location>
        <begin position="28"/>
        <end position="49"/>
    </location>
</feature>
<keyword evidence="2" id="KW-1185">Reference proteome</keyword>
<feature type="signal peptide" evidence="1">
    <location>
        <begin position="1"/>
        <end position="27"/>
    </location>
</feature>
<evidence type="ECO:0000313" key="3">
    <source>
        <dbReference type="WBParaSite" id="ALUE_0000187301-mRNA-1"/>
    </source>
</evidence>
<evidence type="ECO:0000256" key="1">
    <source>
        <dbReference type="SAM" id="SignalP"/>
    </source>
</evidence>
<sequence length="49" mass="6168">MFGHLSTMRHQWMILILSLFRRYNIFAKNMMNVWHVKENWNQKRAMNLM</sequence>
<reference evidence="3" key="1">
    <citation type="submission" date="2017-02" db="UniProtKB">
        <authorList>
            <consortium name="WormBaseParasite"/>
        </authorList>
    </citation>
    <scope>IDENTIFICATION</scope>
</reference>
<proteinExistence type="predicted"/>
<keyword evidence="1" id="KW-0732">Signal</keyword>
<dbReference type="WBParaSite" id="ALUE_0000187301-mRNA-1">
    <property type="protein sequence ID" value="ALUE_0000187301-mRNA-1"/>
    <property type="gene ID" value="ALUE_0000187301"/>
</dbReference>
<protein>
    <submittedName>
        <fullName evidence="3">Uncharacterized protein</fullName>
    </submittedName>
</protein>
<accession>A0A0M3HK28</accession>
<organism evidence="2 3">
    <name type="scientific">Ascaris lumbricoides</name>
    <name type="common">Giant roundworm</name>
    <dbReference type="NCBI Taxonomy" id="6252"/>
    <lineage>
        <taxon>Eukaryota</taxon>
        <taxon>Metazoa</taxon>
        <taxon>Ecdysozoa</taxon>
        <taxon>Nematoda</taxon>
        <taxon>Chromadorea</taxon>
        <taxon>Rhabditida</taxon>
        <taxon>Spirurina</taxon>
        <taxon>Ascaridomorpha</taxon>
        <taxon>Ascaridoidea</taxon>
        <taxon>Ascarididae</taxon>
        <taxon>Ascaris</taxon>
    </lineage>
</organism>
<dbReference type="Proteomes" id="UP000036681">
    <property type="component" value="Unplaced"/>
</dbReference>
<dbReference type="AlphaFoldDB" id="A0A0M3HK28"/>
<name>A0A0M3HK28_ASCLU</name>